<name>A0A096XTD3_9CAUD</name>
<reference evidence="1" key="1">
    <citation type="submission" date="2014-05" db="EMBL/GenBank/DDBJ databases">
        <title>Complete genome sequence of Enterococcus faecalis bacteriophage ECP3.</title>
        <authorList>
            <person name="Kang H.-Y."/>
            <person name="Kim S."/>
            <person name="Kim J."/>
        </authorList>
    </citation>
    <scope>NUCLEOTIDE SEQUENCE [LARGE SCALE GENOMIC DNA]</scope>
    <source>
        <strain evidence="1">ECP3</strain>
    </source>
</reference>
<keyword evidence="2" id="KW-1185">Reference proteome</keyword>
<evidence type="ECO:0000313" key="1">
    <source>
        <dbReference type="EMBL" id="AII28574.1"/>
    </source>
</evidence>
<dbReference type="EMBL" id="KJ801817">
    <property type="protein sequence ID" value="AII28574.1"/>
    <property type="molecule type" value="Genomic_DNA"/>
</dbReference>
<organism evidence="1 2">
    <name type="scientific">Enterococcus phage ECP3</name>
    <dbReference type="NCBI Taxonomy" id="1498168"/>
    <lineage>
        <taxon>Viruses</taxon>
        <taxon>Duplodnaviria</taxon>
        <taxon>Heunggongvirae</taxon>
        <taxon>Uroviricota</taxon>
        <taxon>Caudoviricetes</taxon>
        <taxon>Herelleviridae</taxon>
        <taxon>Brockvirinae</taxon>
        <taxon>Kochikohdavirus</taxon>
        <taxon>Kochikohdavirus ECP3</taxon>
    </lineage>
</organism>
<dbReference type="RefSeq" id="YP_009147215.1">
    <property type="nucleotide sequence ID" value="NC_027335.2"/>
</dbReference>
<accession>A0A096XTD3</accession>
<dbReference type="GeneID" id="24628263"/>
<evidence type="ECO:0000313" key="2">
    <source>
        <dbReference type="Proteomes" id="UP000030157"/>
    </source>
</evidence>
<sequence length="99" mass="11212">MNKYKFTYADIKNLSEEEKEKELKNRCGVLAVECLSTKQLQKKKPRFMVFLNTVIFDSTAETGGQYATATVKTEPIGDGRFRVCDGWGQLSNGIIELLK</sequence>
<dbReference type="Proteomes" id="UP000030157">
    <property type="component" value="Segment"/>
</dbReference>
<protein>
    <submittedName>
        <fullName evidence="1">Uncharacterized protein</fullName>
    </submittedName>
</protein>
<proteinExistence type="predicted"/>